<dbReference type="OrthoDB" id="412781at2759"/>
<dbReference type="FunCoup" id="A0A096P7L3">
    <property type="interactions" value="643"/>
</dbReference>
<accession>A0A096P7L3</accession>
<feature type="compositionally biased region" description="Basic and acidic residues" evidence="1">
    <location>
        <begin position="76"/>
        <end position="85"/>
    </location>
</feature>
<dbReference type="InterPro" id="IPR052757">
    <property type="entry name" value="Ribosomal_protein_S1"/>
</dbReference>
<dbReference type="PROSITE" id="PS50126">
    <property type="entry name" value="S1"/>
    <property type="match status" value="2"/>
</dbReference>
<protein>
    <submittedName>
        <fullName evidence="3">Nucleic acid-binding, OB-fold</fullName>
    </submittedName>
</protein>
<proteinExistence type="predicted"/>
<dbReference type="AlphaFoldDB" id="A0A096P7L3"/>
<evidence type="ECO:0000256" key="1">
    <source>
        <dbReference type="SAM" id="MobiDB-lite"/>
    </source>
</evidence>
<feature type="compositionally biased region" description="Low complexity" evidence="1">
    <location>
        <begin position="46"/>
        <end position="56"/>
    </location>
</feature>
<dbReference type="PANTHER" id="PTHR47559:SF1">
    <property type="entry name" value="OS03G0844900 PROTEIN"/>
    <property type="match status" value="1"/>
</dbReference>
<dbReference type="InParanoid" id="A0A096P7L3"/>
<evidence type="ECO:0000313" key="4">
    <source>
        <dbReference type="Proteomes" id="UP000009170"/>
    </source>
</evidence>
<dbReference type="GeneID" id="9833033"/>
<dbReference type="Pfam" id="PF00575">
    <property type="entry name" value="S1"/>
    <property type="match status" value="1"/>
</dbReference>
<dbReference type="KEGG" id="ota:OT_ostta03g00360"/>
<dbReference type="SMART" id="SM00316">
    <property type="entry name" value="S1"/>
    <property type="match status" value="2"/>
</dbReference>
<dbReference type="Gene3D" id="2.40.50.140">
    <property type="entry name" value="Nucleic acid-binding proteins"/>
    <property type="match status" value="1"/>
</dbReference>
<dbReference type="Proteomes" id="UP000009170">
    <property type="component" value="Unassembled WGS sequence"/>
</dbReference>
<comment type="caution">
    <text evidence="3">The sequence shown here is derived from an EMBL/GenBank/DDBJ whole genome shotgun (WGS) entry which is preliminary data.</text>
</comment>
<feature type="domain" description="S1 motif" evidence="2">
    <location>
        <begin position="209"/>
        <end position="284"/>
    </location>
</feature>
<feature type="domain" description="S1 motif" evidence="2">
    <location>
        <begin position="115"/>
        <end position="195"/>
    </location>
</feature>
<dbReference type="InterPro" id="IPR003029">
    <property type="entry name" value="S1_domain"/>
</dbReference>
<organism evidence="3 4">
    <name type="scientific">Ostreococcus tauri</name>
    <name type="common">Marine green alga</name>
    <dbReference type="NCBI Taxonomy" id="70448"/>
    <lineage>
        <taxon>Eukaryota</taxon>
        <taxon>Viridiplantae</taxon>
        <taxon>Chlorophyta</taxon>
        <taxon>Mamiellophyceae</taxon>
        <taxon>Mamiellales</taxon>
        <taxon>Bathycoccaceae</taxon>
        <taxon>Ostreococcus</taxon>
    </lineage>
</organism>
<evidence type="ECO:0000313" key="3">
    <source>
        <dbReference type="EMBL" id="CEF96965.1"/>
    </source>
</evidence>
<gene>
    <name evidence="3" type="ORF">OT_ostta03g00360</name>
</gene>
<keyword evidence="4" id="KW-1185">Reference proteome</keyword>
<feature type="region of interest" description="Disordered" evidence="1">
    <location>
        <begin position="38"/>
        <end position="104"/>
    </location>
</feature>
<evidence type="ECO:0000259" key="2">
    <source>
        <dbReference type="PROSITE" id="PS50126"/>
    </source>
</evidence>
<dbReference type="SUPFAM" id="SSF50249">
    <property type="entry name" value="Nucleic acid-binding proteins"/>
    <property type="match status" value="1"/>
</dbReference>
<dbReference type="GO" id="GO:0003676">
    <property type="term" value="F:nucleic acid binding"/>
    <property type="evidence" value="ECO:0007669"/>
    <property type="project" value="InterPro"/>
</dbReference>
<dbReference type="RefSeq" id="XP_022838405.1">
    <property type="nucleotide sequence ID" value="XM_022984662.1"/>
</dbReference>
<reference evidence="3 4" key="2">
    <citation type="journal article" date="2014" name="BMC Genomics">
        <title>An improved genome of the model marine alga Ostreococcus tauri unfolds by assessing Illumina de novo assemblies.</title>
        <authorList>
            <person name="Blanc-Mathieu R."/>
            <person name="Verhelst B."/>
            <person name="Derelle E."/>
            <person name="Rombauts S."/>
            <person name="Bouget F.Y."/>
            <person name="Carre I."/>
            <person name="Chateau A."/>
            <person name="Eyre-Walker A."/>
            <person name="Grimsley N."/>
            <person name="Moreau H."/>
            <person name="Piegu B."/>
            <person name="Rivals E."/>
            <person name="Schackwitz W."/>
            <person name="Van de Peer Y."/>
            <person name="Piganeau G."/>
        </authorList>
    </citation>
    <scope>NUCLEOTIDE SEQUENCE [LARGE SCALE GENOMIC DNA]</scope>
    <source>
        <strain evidence="4">OTTH 0595 / CCAP 157/2 / RCC745</strain>
    </source>
</reference>
<dbReference type="InterPro" id="IPR012340">
    <property type="entry name" value="NA-bd_OB-fold"/>
</dbReference>
<reference evidence="4" key="1">
    <citation type="journal article" date="2006" name="Proc. Natl. Acad. Sci. U.S.A.">
        <title>Genome analysis of the smallest free-living eukaryote Ostreococcus tauri unveils many unique features.</title>
        <authorList>
            <person name="Derelle E."/>
            <person name="Ferraz C."/>
            <person name="Rombauts S."/>
            <person name="Rouze P."/>
            <person name="Worden A.Z."/>
            <person name="Robbens S."/>
            <person name="Partensky F."/>
            <person name="Degroeve S."/>
            <person name="Echeynie S."/>
            <person name="Cooke R."/>
            <person name="Saeys Y."/>
            <person name="Wuyts J."/>
            <person name="Jabbari K."/>
            <person name="Bowler C."/>
            <person name="Panaud O."/>
            <person name="Piegu B."/>
            <person name="Ball S.G."/>
            <person name="Ral J.-P."/>
            <person name="Bouget F.-Y."/>
            <person name="Piganeau G."/>
            <person name="De Baets B."/>
            <person name="Picard A."/>
            <person name="Delseny M."/>
            <person name="Demaille J."/>
            <person name="Van de Peer Y."/>
            <person name="Moreau H."/>
        </authorList>
    </citation>
    <scope>NUCLEOTIDE SEQUENCE [LARGE SCALE GENOMIC DNA]</scope>
    <source>
        <strain evidence="4">OTTH 0595 / CCAP 157/2 / RCC745</strain>
    </source>
</reference>
<dbReference type="PANTHER" id="PTHR47559">
    <property type="entry name" value="OS03G0844900 PROTEIN"/>
    <property type="match status" value="1"/>
</dbReference>
<sequence>MNTWAVHAVYTTPPAPPPMIAFTRMEYAAHPAVDVTPTHRRRRMATRATTAPAARAGDGRARWTRDGARRRIVSRASDRGGEANAKDASAGKGTRGGGRDDGTTKRAIDAIDAAGGRLTGRVEVVNRGGVILRATPGGFTAFLPKSQMRSTRLRGGRGGSASEADEMKTLEGQIGKLIDVKLMDCSGNRIVVSERALLQEGAVEKLPAGEVKEVVVTSLSDFGAFVEVCDGQGAASGLEGLVHISEISWNRISHPRDAVKVGQREFVKVLEVNGETGRINFSIKQTQADPLMETLETIMPVTMPEPSIDEDDLSEIPLPGLPDICSSLLKEEGIDAVIPGRQATEQRVVSQDLELWLTNVFVEDGYNLLARAGRQVQEIHVVTKLDRESIKRAIKRATSVAKST</sequence>
<feature type="compositionally biased region" description="Basic and acidic residues" evidence="1">
    <location>
        <begin position="57"/>
        <end position="69"/>
    </location>
</feature>
<name>A0A096P7L3_OSTTA</name>
<dbReference type="EMBL" id="CAID01000003">
    <property type="protein sequence ID" value="CEF96965.1"/>
    <property type="molecule type" value="Genomic_DNA"/>
</dbReference>
<dbReference type="STRING" id="70448.A0A096P7L3"/>